<proteinExistence type="inferred from homology"/>
<dbReference type="GO" id="GO:0005829">
    <property type="term" value="C:cytosol"/>
    <property type="evidence" value="ECO:0007669"/>
    <property type="project" value="TreeGrafter"/>
</dbReference>
<keyword evidence="3 6" id="KW-0238">DNA-binding</keyword>
<keyword evidence="4" id="KW-0804">Transcription</keyword>
<evidence type="ECO:0000256" key="4">
    <source>
        <dbReference type="ARBA" id="ARBA00023163"/>
    </source>
</evidence>
<dbReference type="PROSITE" id="PS50931">
    <property type="entry name" value="HTH_LYSR"/>
    <property type="match status" value="1"/>
</dbReference>
<dbReference type="CDD" id="cd05466">
    <property type="entry name" value="PBP2_LTTR_substrate"/>
    <property type="match status" value="1"/>
</dbReference>
<dbReference type="Pfam" id="PF03466">
    <property type="entry name" value="LysR_substrate"/>
    <property type="match status" value="1"/>
</dbReference>
<dbReference type="InterPro" id="IPR000847">
    <property type="entry name" value="LysR_HTH_N"/>
</dbReference>
<dbReference type="PRINTS" id="PR00039">
    <property type="entry name" value="HTHLYSR"/>
</dbReference>
<dbReference type="InterPro" id="IPR036388">
    <property type="entry name" value="WH-like_DNA-bd_sf"/>
</dbReference>
<dbReference type="SUPFAM" id="SSF53850">
    <property type="entry name" value="Periplasmic binding protein-like II"/>
    <property type="match status" value="1"/>
</dbReference>
<accession>A0A1G7XE11</accession>
<dbReference type="Gene3D" id="1.10.10.10">
    <property type="entry name" value="Winged helix-like DNA-binding domain superfamily/Winged helix DNA-binding domain"/>
    <property type="match status" value="1"/>
</dbReference>
<dbReference type="SUPFAM" id="SSF46785">
    <property type="entry name" value="Winged helix' DNA-binding domain"/>
    <property type="match status" value="1"/>
</dbReference>
<dbReference type="InterPro" id="IPR005119">
    <property type="entry name" value="LysR_subst-bd"/>
</dbReference>
<dbReference type="GO" id="GO:0003677">
    <property type="term" value="F:DNA binding"/>
    <property type="evidence" value="ECO:0007669"/>
    <property type="project" value="UniProtKB-KW"/>
</dbReference>
<evidence type="ECO:0000259" key="5">
    <source>
        <dbReference type="PROSITE" id="PS50931"/>
    </source>
</evidence>
<evidence type="ECO:0000313" key="7">
    <source>
        <dbReference type="Proteomes" id="UP000198863"/>
    </source>
</evidence>
<dbReference type="InterPro" id="IPR036390">
    <property type="entry name" value="WH_DNA-bd_sf"/>
</dbReference>
<dbReference type="GO" id="GO:0003700">
    <property type="term" value="F:DNA-binding transcription factor activity"/>
    <property type="evidence" value="ECO:0007669"/>
    <property type="project" value="InterPro"/>
</dbReference>
<organism evidence="6 7">
    <name type="scientific">Klenkia brasiliensis</name>
    <dbReference type="NCBI Taxonomy" id="333142"/>
    <lineage>
        <taxon>Bacteria</taxon>
        <taxon>Bacillati</taxon>
        <taxon>Actinomycetota</taxon>
        <taxon>Actinomycetes</taxon>
        <taxon>Geodermatophilales</taxon>
        <taxon>Geodermatophilaceae</taxon>
        <taxon>Klenkia</taxon>
    </lineage>
</organism>
<dbReference type="PANTHER" id="PTHR30419">
    <property type="entry name" value="HTH-TYPE TRANSCRIPTIONAL REGULATOR YBHD"/>
    <property type="match status" value="1"/>
</dbReference>
<evidence type="ECO:0000256" key="2">
    <source>
        <dbReference type="ARBA" id="ARBA00023015"/>
    </source>
</evidence>
<keyword evidence="7" id="KW-1185">Reference proteome</keyword>
<dbReference type="AlphaFoldDB" id="A0A1G7XE11"/>
<reference evidence="7" key="1">
    <citation type="submission" date="2016-10" db="EMBL/GenBank/DDBJ databases">
        <authorList>
            <person name="Varghese N."/>
            <person name="Submissions S."/>
        </authorList>
    </citation>
    <scope>NUCLEOTIDE SEQUENCE [LARGE SCALE GENOMIC DNA]</scope>
    <source>
        <strain evidence="7">DSM 44526</strain>
    </source>
</reference>
<gene>
    <name evidence="6" type="ORF">SAMN05660324_3619</name>
</gene>
<dbReference type="Proteomes" id="UP000198863">
    <property type="component" value="Unassembled WGS sequence"/>
</dbReference>
<keyword evidence="2" id="KW-0805">Transcription regulation</keyword>
<name>A0A1G7XE11_9ACTN</name>
<evidence type="ECO:0000313" key="6">
    <source>
        <dbReference type="EMBL" id="SDG82488.1"/>
    </source>
</evidence>
<dbReference type="EMBL" id="FNCF01000006">
    <property type="protein sequence ID" value="SDG82488.1"/>
    <property type="molecule type" value="Genomic_DNA"/>
</dbReference>
<dbReference type="Pfam" id="PF00126">
    <property type="entry name" value="HTH_1"/>
    <property type="match status" value="1"/>
</dbReference>
<dbReference type="InterPro" id="IPR050950">
    <property type="entry name" value="HTH-type_LysR_regulators"/>
</dbReference>
<dbReference type="RefSeq" id="WP_207508105.1">
    <property type="nucleotide sequence ID" value="NZ_FNCF01000006.1"/>
</dbReference>
<dbReference type="FunFam" id="1.10.10.10:FF:000001">
    <property type="entry name" value="LysR family transcriptional regulator"/>
    <property type="match status" value="1"/>
</dbReference>
<protein>
    <submittedName>
        <fullName evidence="6">DNA-binding transcriptional regulator, LysR family</fullName>
    </submittedName>
</protein>
<evidence type="ECO:0000256" key="1">
    <source>
        <dbReference type="ARBA" id="ARBA00009437"/>
    </source>
</evidence>
<sequence length="313" mass="33425">MARLPTLQQLAYFVAAVEHGSFVAAAEATHVAQPSLSEQVRRLEHTLGVTLFVRTNRRLQLTEAGRALLPGARRTLADAQALADSARGVRELAGGTVSFGTFSSAHLYLLTALIGDFRSRYPGVVTRVVGLNSSEVAAQVRRGELEAGLVQLPIDERGLDVGPPVLVDSVVYVSTDGDRARAPVTVQQLAAAPLILSEARWGAEDPLRRVLTERAAAAGLVLQPQIEVEFQTAAVELAAHGLGDSLVSYLVTRWSGYPGRLHWAPLDPPVVERFAFITRAGGTLSPATRVFMDLAHTHIRALQQAADGGPARG</sequence>
<comment type="similarity">
    <text evidence="1">Belongs to the LysR transcriptional regulatory family.</text>
</comment>
<feature type="domain" description="HTH lysR-type" evidence="5">
    <location>
        <begin position="5"/>
        <end position="62"/>
    </location>
</feature>
<evidence type="ECO:0000256" key="3">
    <source>
        <dbReference type="ARBA" id="ARBA00023125"/>
    </source>
</evidence>
<dbReference type="Gene3D" id="3.40.190.290">
    <property type="match status" value="1"/>
</dbReference>